<dbReference type="Pfam" id="PF26085">
    <property type="entry name" value="SH3_20"/>
    <property type="match status" value="1"/>
</dbReference>
<dbReference type="InterPro" id="IPR036028">
    <property type="entry name" value="SH3-like_dom_sf"/>
</dbReference>
<organism evidence="12 13">
    <name type="scientific">Frankliniella fusca</name>
    <dbReference type="NCBI Taxonomy" id="407009"/>
    <lineage>
        <taxon>Eukaryota</taxon>
        <taxon>Metazoa</taxon>
        <taxon>Ecdysozoa</taxon>
        <taxon>Arthropoda</taxon>
        <taxon>Hexapoda</taxon>
        <taxon>Insecta</taxon>
        <taxon>Pterygota</taxon>
        <taxon>Neoptera</taxon>
        <taxon>Paraneoptera</taxon>
        <taxon>Thysanoptera</taxon>
        <taxon>Terebrantia</taxon>
        <taxon>Thripoidea</taxon>
        <taxon>Thripidae</taxon>
        <taxon>Frankliniella</taxon>
    </lineage>
</organism>
<comment type="subcellular location">
    <subcellularLocation>
        <location evidence="1">Cell membrane</location>
    </subcellularLocation>
    <subcellularLocation>
        <location evidence="2">Cytoplasm</location>
    </subcellularLocation>
</comment>
<evidence type="ECO:0000313" key="12">
    <source>
        <dbReference type="EMBL" id="KAK3915639.1"/>
    </source>
</evidence>
<keyword evidence="8" id="KW-0472">Membrane</keyword>
<evidence type="ECO:0000256" key="5">
    <source>
        <dbReference type="ARBA" id="ARBA00022490"/>
    </source>
</evidence>
<dbReference type="PANTHER" id="PTHR15135">
    <property type="entry name" value="STAC"/>
    <property type="match status" value="1"/>
</dbReference>
<dbReference type="AlphaFoldDB" id="A0AAE1H6P6"/>
<dbReference type="Proteomes" id="UP001219518">
    <property type="component" value="Unassembled WGS sequence"/>
</dbReference>
<dbReference type="Pfam" id="PF00018">
    <property type="entry name" value="SH3_1"/>
    <property type="match status" value="1"/>
</dbReference>
<dbReference type="SMART" id="SM00326">
    <property type="entry name" value="SH3"/>
    <property type="match status" value="1"/>
</dbReference>
<feature type="compositionally biased region" description="Pro residues" evidence="10">
    <location>
        <begin position="246"/>
        <end position="256"/>
    </location>
</feature>
<dbReference type="FunFam" id="2.30.30.40:FF:000221">
    <property type="entry name" value="SH3 and cysteine-rich domain-containing protein 2"/>
    <property type="match status" value="1"/>
</dbReference>
<feature type="compositionally biased region" description="Low complexity" evidence="10">
    <location>
        <begin position="474"/>
        <end position="488"/>
    </location>
</feature>
<dbReference type="PROSITE" id="PS50002">
    <property type="entry name" value="SH3"/>
    <property type="match status" value="1"/>
</dbReference>
<dbReference type="GO" id="GO:0003009">
    <property type="term" value="P:skeletal muscle contraction"/>
    <property type="evidence" value="ECO:0007669"/>
    <property type="project" value="TreeGrafter"/>
</dbReference>
<reference evidence="12" key="1">
    <citation type="submission" date="2021-07" db="EMBL/GenBank/DDBJ databases">
        <authorList>
            <person name="Catto M.A."/>
            <person name="Jacobson A."/>
            <person name="Kennedy G."/>
            <person name="Labadie P."/>
            <person name="Hunt B.G."/>
            <person name="Srinivasan R."/>
        </authorList>
    </citation>
    <scope>NUCLEOTIDE SEQUENCE</scope>
    <source>
        <strain evidence="12">PL_HMW_Pooled</strain>
        <tissue evidence="12">Head</tissue>
    </source>
</reference>
<reference evidence="12" key="2">
    <citation type="journal article" date="2023" name="BMC Genomics">
        <title>Pest status, molecular evolution, and epigenetic factors derived from the genome assembly of Frankliniella fusca, a thysanopteran phytovirus vector.</title>
        <authorList>
            <person name="Catto M.A."/>
            <person name="Labadie P.E."/>
            <person name="Jacobson A.L."/>
            <person name="Kennedy G.G."/>
            <person name="Srinivasan R."/>
            <person name="Hunt B.G."/>
        </authorList>
    </citation>
    <scope>NUCLEOTIDE SEQUENCE</scope>
    <source>
        <strain evidence="12">PL_HMW_Pooled</strain>
    </source>
</reference>
<dbReference type="EMBL" id="JAHWGI010000441">
    <property type="protein sequence ID" value="KAK3915639.1"/>
    <property type="molecule type" value="Genomic_DNA"/>
</dbReference>
<name>A0AAE1H6P6_9NEOP</name>
<keyword evidence="5" id="KW-0963">Cytoplasm</keyword>
<dbReference type="GO" id="GO:0005737">
    <property type="term" value="C:cytoplasm"/>
    <property type="evidence" value="ECO:0007669"/>
    <property type="project" value="UniProtKB-SubCell"/>
</dbReference>
<feature type="region of interest" description="Disordered" evidence="10">
    <location>
        <begin position="167"/>
        <end position="199"/>
    </location>
</feature>
<evidence type="ECO:0000259" key="11">
    <source>
        <dbReference type="PROSITE" id="PS50002"/>
    </source>
</evidence>
<accession>A0AAE1H6P6</accession>
<evidence type="ECO:0000256" key="9">
    <source>
        <dbReference type="PROSITE-ProRule" id="PRU00192"/>
    </source>
</evidence>
<keyword evidence="7" id="KW-0862">Zinc</keyword>
<evidence type="ECO:0000256" key="1">
    <source>
        <dbReference type="ARBA" id="ARBA00004236"/>
    </source>
</evidence>
<dbReference type="InterPro" id="IPR001452">
    <property type="entry name" value="SH3_domain"/>
</dbReference>
<dbReference type="InterPro" id="IPR039688">
    <property type="entry name" value="STAC1/2/3"/>
</dbReference>
<evidence type="ECO:0000256" key="3">
    <source>
        <dbReference type="ARBA" id="ARBA00022443"/>
    </source>
</evidence>
<keyword evidence="4" id="KW-1003">Cell membrane</keyword>
<dbReference type="SUPFAM" id="SSF50044">
    <property type="entry name" value="SH3-domain"/>
    <property type="match status" value="1"/>
</dbReference>
<dbReference type="GO" id="GO:0005886">
    <property type="term" value="C:plasma membrane"/>
    <property type="evidence" value="ECO:0007669"/>
    <property type="project" value="UniProtKB-SubCell"/>
</dbReference>
<feature type="region of interest" description="Disordered" evidence="10">
    <location>
        <begin position="400"/>
        <end position="526"/>
    </location>
</feature>
<proteinExistence type="predicted"/>
<feature type="compositionally biased region" description="Pro residues" evidence="10">
    <location>
        <begin position="188"/>
        <end position="199"/>
    </location>
</feature>
<keyword evidence="6" id="KW-0677">Repeat</keyword>
<evidence type="ECO:0000256" key="8">
    <source>
        <dbReference type="ARBA" id="ARBA00023136"/>
    </source>
</evidence>
<dbReference type="GO" id="GO:0008270">
    <property type="term" value="F:zinc ion binding"/>
    <property type="evidence" value="ECO:0007669"/>
    <property type="project" value="UniProtKB-KW"/>
</dbReference>
<feature type="compositionally biased region" description="Low complexity" evidence="10">
    <location>
        <begin position="266"/>
        <end position="313"/>
    </location>
</feature>
<evidence type="ECO:0000256" key="10">
    <source>
        <dbReference type="SAM" id="MobiDB-lite"/>
    </source>
</evidence>
<evidence type="ECO:0000256" key="7">
    <source>
        <dbReference type="ARBA" id="ARBA00022771"/>
    </source>
</evidence>
<dbReference type="InterPro" id="IPR059031">
    <property type="entry name" value="SH3_20"/>
</dbReference>
<dbReference type="PANTHER" id="PTHR15135:SF7">
    <property type="entry name" value="STAC-LIKE, ISOFORM J"/>
    <property type="match status" value="1"/>
</dbReference>
<keyword evidence="7" id="KW-0479">Metal-binding</keyword>
<keyword evidence="13" id="KW-1185">Reference proteome</keyword>
<feature type="region of interest" description="Disordered" evidence="10">
    <location>
        <begin position="1"/>
        <end position="36"/>
    </location>
</feature>
<feature type="region of interest" description="Disordered" evidence="10">
    <location>
        <begin position="246"/>
        <end position="343"/>
    </location>
</feature>
<feature type="domain" description="SH3" evidence="11">
    <location>
        <begin position="41"/>
        <end position="100"/>
    </location>
</feature>
<evidence type="ECO:0000256" key="2">
    <source>
        <dbReference type="ARBA" id="ARBA00004496"/>
    </source>
</evidence>
<dbReference type="Gene3D" id="2.30.30.40">
    <property type="entry name" value="SH3 Domains"/>
    <property type="match status" value="1"/>
</dbReference>
<protein>
    <submittedName>
        <fullName evidence="12">SH3 and cysteine-rich domain-containing protein 3</fullName>
    </submittedName>
</protein>
<feature type="compositionally biased region" description="Low complexity" evidence="10">
    <location>
        <begin position="443"/>
        <end position="465"/>
    </location>
</feature>
<keyword evidence="7" id="KW-0863">Zinc-finger</keyword>
<comment type="caution">
    <text evidence="12">The sequence shown here is derived from an EMBL/GenBank/DDBJ whole genome shotgun (WGS) entry which is preliminary data.</text>
</comment>
<evidence type="ECO:0000256" key="6">
    <source>
        <dbReference type="ARBA" id="ARBA00022737"/>
    </source>
</evidence>
<dbReference type="GO" id="GO:1903078">
    <property type="term" value="P:positive regulation of protein localization to plasma membrane"/>
    <property type="evidence" value="ECO:0007669"/>
    <property type="project" value="TreeGrafter"/>
</dbReference>
<evidence type="ECO:0000256" key="4">
    <source>
        <dbReference type="ARBA" id="ARBA00022475"/>
    </source>
</evidence>
<keyword evidence="3 9" id="KW-0728">SH3 domain</keyword>
<evidence type="ECO:0000313" key="13">
    <source>
        <dbReference type="Proteomes" id="UP001219518"/>
    </source>
</evidence>
<sequence>MRMSSVELPDDNDKSSASTSPCPSPVRDSRTAAQQKSHRLLPTNLYVVLFNFKARHQDELDLKAGYKVTVIDTTDMDWWKGKCLGRIGFFPSKYVTKIQPGERPLQVTHNLQVADDEGGLSLLRDQIVIQVGEELDGMVMIRSGDNRQGVCPLKFLQEAIIVSNPDGTVFRAPPPNPSPASASASAPAPAPVPTPAPAPPLPAPNLNECWSPVPAPACPAPSRFTFIPCVTTLDWTPPRRVIPPPLSLPLSPPSPTPADALNNNLPSPTATTPGSSTATNTNASNNNNINNNYCSPAPATSPTSSSASFRPAAAPAPPRKTSKRGGLRSLLSPTSSAPPRLGVTRSVEVNADVRGNGLAFNDNFLWGDNNNGEESEYVLTVHGWKPRGQTQGAVVLSPGEYPARRSHRPSDANEDSLARPLLTRTRSGSAASTEPPLLPPPASAGAQQAASAAATTTGPAPAPQQRLGHRRLNSTSSSRTESDISSASGFHQRLATGAGAGTPPTPRPALRPVRPAAAAPPAPPPYSSMARPLGIPPLPLSMSAGSMAFSQSWRLLGGGGGGGDSPVSPAAGLLRGCWDCTSQARPLLILVNRGRVGQPGPNEYQCYPYPS</sequence>
<gene>
    <name evidence="12" type="ORF">KUF71_024782</name>
</gene>